<evidence type="ECO:0000256" key="4">
    <source>
        <dbReference type="PROSITE-ProRule" id="PRU00335"/>
    </source>
</evidence>
<comment type="caution">
    <text evidence="6">The sequence shown here is derived from an EMBL/GenBank/DDBJ whole genome shotgun (WGS) entry which is preliminary data.</text>
</comment>
<dbReference type="PANTHER" id="PTHR30055">
    <property type="entry name" value="HTH-TYPE TRANSCRIPTIONAL REGULATOR RUTR"/>
    <property type="match status" value="1"/>
</dbReference>
<dbReference type="Pfam" id="PF00440">
    <property type="entry name" value="TetR_N"/>
    <property type="match status" value="1"/>
</dbReference>
<dbReference type="InterPro" id="IPR023772">
    <property type="entry name" value="DNA-bd_HTH_TetR-type_CS"/>
</dbReference>
<evidence type="ECO:0000256" key="2">
    <source>
        <dbReference type="ARBA" id="ARBA00023125"/>
    </source>
</evidence>
<evidence type="ECO:0000256" key="1">
    <source>
        <dbReference type="ARBA" id="ARBA00023015"/>
    </source>
</evidence>
<keyword evidence="1" id="KW-0805">Transcription regulation</keyword>
<reference evidence="6 7" key="1">
    <citation type="submission" date="2021-03" db="EMBL/GenBank/DDBJ databases">
        <title>Genomic Encyclopedia of Type Strains, Phase IV (KMG-IV): sequencing the most valuable type-strain genomes for metagenomic binning, comparative biology and taxonomic classification.</title>
        <authorList>
            <person name="Goeker M."/>
        </authorList>
    </citation>
    <scope>NUCLEOTIDE SEQUENCE [LARGE SCALE GENOMIC DNA]</scope>
    <source>
        <strain evidence="6 7">DSM 24950</strain>
    </source>
</reference>
<dbReference type="InterPro" id="IPR009057">
    <property type="entry name" value="Homeodomain-like_sf"/>
</dbReference>
<dbReference type="RefSeq" id="WP_167055589.1">
    <property type="nucleotide sequence ID" value="NZ_JAAOZR010000011.1"/>
</dbReference>
<accession>A0ABS4I4Z7</accession>
<dbReference type="InterPro" id="IPR036271">
    <property type="entry name" value="Tet_transcr_reg_TetR-rel_C_sf"/>
</dbReference>
<sequence>MANDQPLTKEAILEAAEQVLRRYGPEKTSVVDVAKALQVSHGTLYRHFPSKAALREAVTERWLLRIAGPLQEKANQSGGSAAQRLRSWLQALIDSKRKSVIEDPEMFGMYSAVTLEAVDMITEHVQLLIQQMTHIIEAGVRTREFRSGQPEAMAKAIFMATSRFHHPAYAYEWSSATIDQEFDLVWDLILTGIAGGK</sequence>
<proteinExistence type="predicted"/>
<dbReference type="Pfam" id="PF17935">
    <property type="entry name" value="TetR_C_27"/>
    <property type="match status" value="1"/>
</dbReference>
<dbReference type="PANTHER" id="PTHR30055:SF151">
    <property type="entry name" value="TRANSCRIPTIONAL REGULATORY PROTEIN"/>
    <property type="match status" value="1"/>
</dbReference>
<protein>
    <submittedName>
        <fullName evidence="6">AcrR family transcriptional regulator</fullName>
    </submittedName>
</protein>
<dbReference type="InterPro" id="IPR041478">
    <property type="entry name" value="TetR_C_27"/>
</dbReference>
<feature type="domain" description="HTH tetR-type" evidence="5">
    <location>
        <begin position="6"/>
        <end position="66"/>
    </location>
</feature>
<dbReference type="PRINTS" id="PR00455">
    <property type="entry name" value="HTHTETR"/>
</dbReference>
<evidence type="ECO:0000313" key="6">
    <source>
        <dbReference type="EMBL" id="MBP1965984.1"/>
    </source>
</evidence>
<evidence type="ECO:0000313" key="7">
    <source>
        <dbReference type="Proteomes" id="UP001519344"/>
    </source>
</evidence>
<name>A0ABS4I4Z7_9BACL</name>
<dbReference type="InterPro" id="IPR001647">
    <property type="entry name" value="HTH_TetR"/>
</dbReference>
<dbReference type="SUPFAM" id="SSF46689">
    <property type="entry name" value="Homeodomain-like"/>
    <property type="match status" value="1"/>
</dbReference>
<gene>
    <name evidence="6" type="ORF">J2Z65_005229</name>
</gene>
<keyword evidence="2 4" id="KW-0238">DNA-binding</keyword>
<keyword evidence="7" id="KW-1185">Reference proteome</keyword>
<dbReference type="Proteomes" id="UP001519344">
    <property type="component" value="Unassembled WGS sequence"/>
</dbReference>
<keyword evidence="3" id="KW-0804">Transcription</keyword>
<evidence type="ECO:0000256" key="3">
    <source>
        <dbReference type="ARBA" id="ARBA00023163"/>
    </source>
</evidence>
<dbReference type="PROSITE" id="PS01081">
    <property type="entry name" value="HTH_TETR_1"/>
    <property type="match status" value="1"/>
</dbReference>
<dbReference type="InterPro" id="IPR050109">
    <property type="entry name" value="HTH-type_TetR-like_transc_reg"/>
</dbReference>
<dbReference type="SUPFAM" id="SSF48498">
    <property type="entry name" value="Tetracyclin repressor-like, C-terminal domain"/>
    <property type="match status" value="1"/>
</dbReference>
<organism evidence="6 7">
    <name type="scientific">Paenibacillus aceris</name>
    <dbReference type="NCBI Taxonomy" id="869555"/>
    <lineage>
        <taxon>Bacteria</taxon>
        <taxon>Bacillati</taxon>
        <taxon>Bacillota</taxon>
        <taxon>Bacilli</taxon>
        <taxon>Bacillales</taxon>
        <taxon>Paenibacillaceae</taxon>
        <taxon>Paenibacillus</taxon>
    </lineage>
</organism>
<evidence type="ECO:0000259" key="5">
    <source>
        <dbReference type="PROSITE" id="PS50977"/>
    </source>
</evidence>
<dbReference type="PROSITE" id="PS50977">
    <property type="entry name" value="HTH_TETR_2"/>
    <property type="match status" value="1"/>
</dbReference>
<feature type="DNA-binding region" description="H-T-H motif" evidence="4">
    <location>
        <begin position="29"/>
        <end position="48"/>
    </location>
</feature>
<dbReference type="Gene3D" id="1.10.357.10">
    <property type="entry name" value="Tetracycline Repressor, domain 2"/>
    <property type="match status" value="1"/>
</dbReference>
<dbReference type="EMBL" id="JAGGKV010000017">
    <property type="protein sequence ID" value="MBP1965984.1"/>
    <property type="molecule type" value="Genomic_DNA"/>
</dbReference>